<feature type="chain" id="PRO_5004716517" description="GH18 domain-containing protein" evidence="5">
    <location>
        <begin position="22"/>
        <end position="433"/>
    </location>
</feature>
<dbReference type="InterPro" id="IPR017853">
    <property type="entry name" value="GH"/>
</dbReference>
<dbReference type="GO" id="GO:0004568">
    <property type="term" value="F:chitinase activity"/>
    <property type="evidence" value="ECO:0007669"/>
    <property type="project" value="TreeGrafter"/>
</dbReference>
<dbReference type="EMBL" id="KB199905">
    <property type="protein sequence ID" value="ESP03943.1"/>
    <property type="molecule type" value="Genomic_DNA"/>
</dbReference>
<dbReference type="GeneID" id="20248242"/>
<dbReference type="InterPro" id="IPR029070">
    <property type="entry name" value="Chitinase_insertion_sf"/>
</dbReference>
<proteinExistence type="inferred from homology"/>
<evidence type="ECO:0000313" key="8">
    <source>
        <dbReference type="Proteomes" id="UP000030746"/>
    </source>
</evidence>
<dbReference type="GO" id="GO:0006032">
    <property type="term" value="P:chitin catabolic process"/>
    <property type="evidence" value="ECO:0007669"/>
    <property type="project" value="TreeGrafter"/>
</dbReference>
<dbReference type="SUPFAM" id="SSF51445">
    <property type="entry name" value="(Trans)glycosidases"/>
    <property type="match status" value="1"/>
</dbReference>
<dbReference type="OMA" id="WEFPSWS"/>
<dbReference type="Pfam" id="PF00704">
    <property type="entry name" value="Glyco_hydro_18"/>
    <property type="match status" value="1"/>
</dbReference>
<comment type="similarity">
    <text evidence="4">Belongs to the glycosyl hydrolase 18 family.</text>
</comment>
<dbReference type="RefSeq" id="XP_009045425.1">
    <property type="nucleotide sequence ID" value="XM_009047177.1"/>
</dbReference>
<keyword evidence="2 3" id="KW-0326">Glycosidase</keyword>
<evidence type="ECO:0000256" key="1">
    <source>
        <dbReference type="ARBA" id="ARBA00022801"/>
    </source>
</evidence>
<keyword evidence="5" id="KW-0732">Signal</keyword>
<evidence type="ECO:0000256" key="4">
    <source>
        <dbReference type="RuleBase" id="RU004453"/>
    </source>
</evidence>
<dbReference type="InterPro" id="IPR050314">
    <property type="entry name" value="Glycosyl_Hydrlase_18"/>
</dbReference>
<feature type="signal peptide" evidence="5">
    <location>
        <begin position="1"/>
        <end position="21"/>
    </location>
</feature>
<dbReference type="GO" id="GO:0005576">
    <property type="term" value="C:extracellular region"/>
    <property type="evidence" value="ECO:0007669"/>
    <property type="project" value="TreeGrafter"/>
</dbReference>
<dbReference type="PANTHER" id="PTHR11177">
    <property type="entry name" value="CHITINASE"/>
    <property type="match status" value="1"/>
</dbReference>
<dbReference type="GO" id="GO:0008061">
    <property type="term" value="F:chitin binding"/>
    <property type="evidence" value="ECO:0007669"/>
    <property type="project" value="InterPro"/>
</dbReference>
<dbReference type="KEGG" id="lgi:LOTGIDRAFT_230238"/>
<dbReference type="InterPro" id="IPR011583">
    <property type="entry name" value="Chitinase_II/V-like_cat"/>
</dbReference>
<dbReference type="GO" id="GO:0005975">
    <property type="term" value="P:carbohydrate metabolic process"/>
    <property type="evidence" value="ECO:0007669"/>
    <property type="project" value="InterPro"/>
</dbReference>
<evidence type="ECO:0000256" key="5">
    <source>
        <dbReference type="SAM" id="SignalP"/>
    </source>
</evidence>
<gene>
    <name evidence="7" type="ORF">LOTGIDRAFT_230238</name>
</gene>
<dbReference type="STRING" id="225164.V4B104"/>
<dbReference type="OrthoDB" id="6130020at2759"/>
<dbReference type="AlphaFoldDB" id="V4B104"/>
<dbReference type="InterPro" id="IPR001579">
    <property type="entry name" value="Glyco_hydro_18_chit_AS"/>
</dbReference>
<sequence>MKMGVFTSGIILGLTWLVIDGHVNERYKRVCYFPSWKQYKPGADKFSIDDLSDPSLCTHIVVAFAGLNSETFTIKPLESGADGLRGSWRNITRVKILYPNVNILLAIGGYNYGSLPFSKLVETDEGIKRFAENVVPYLRTNLFDGLDIDWEYPGQKGSPYTDRYRYTKLLKKLYDKFDEETTQTGSPRLLLSLAVSVDKYIVDEGYEVRDIARYVDFVNLMTYDMYGDWANVIGHHSALYGKPSDTPYMAVRNVNWVVSYWIKLGMPAEKLVVGIPFYGRSFAITNHTGSILGSAFTSAGIGGPFTSKNGLIGAFELCQILADPKYRIQWDYEALVPSAYSTSDWIGYDDQKSIRLKCDYVKSNNLGGVMVWDISLDDFSGAFCHQGKFPLLREIKRMLAPARKVNIVSQPVLTYRDYYRLWLNRFLGNVLRV</sequence>
<name>V4B104_LOTGI</name>
<evidence type="ECO:0000313" key="7">
    <source>
        <dbReference type="EMBL" id="ESP03943.1"/>
    </source>
</evidence>
<dbReference type="Gene3D" id="3.10.50.10">
    <property type="match status" value="1"/>
</dbReference>
<dbReference type="CTD" id="20248242"/>
<reference evidence="7 8" key="1">
    <citation type="journal article" date="2013" name="Nature">
        <title>Insights into bilaterian evolution from three spiralian genomes.</title>
        <authorList>
            <person name="Simakov O."/>
            <person name="Marletaz F."/>
            <person name="Cho S.J."/>
            <person name="Edsinger-Gonzales E."/>
            <person name="Havlak P."/>
            <person name="Hellsten U."/>
            <person name="Kuo D.H."/>
            <person name="Larsson T."/>
            <person name="Lv J."/>
            <person name="Arendt D."/>
            <person name="Savage R."/>
            <person name="Osoegawa K."/>
            <person name="de Jong P."/>
            <person name="Grimwood J."/>
            <person name="Chapman J.A."/>
            <person name="Shapiro H."/>
            <person name="Aerts A."/>
            <person name="Otillar R.P."/>
            <person name="Terry A.Y."/>
            <person name="Boore J.L."/>
            <person name="Grigoriev I.V."/>
            <person name="Lindberg D.R."/>
            <person name="Seaver E.C."/>
            <person name="Weisblat D.A."/>
            <person name="Putnam N.H."/>
            <person name="Rokhsar D.S."/>
        </authorList>
    </citation>
    <scope>NUCLEOTIDE SEQUENCE [LARGE SCALE GENOMIC DNA]</scope>
</reference>
<dbReference type="PROSITE" id="PS51910">
    <property type="entry name" value="GH18_2"/>
    <property type="match status" value="1"/>
</dbReference>
<dbReference type="Proteomes" id="UP000030746">
    <property type="component" value="Unassembled WGS sequence"/>
</dbReference>
<evidence type="ECO:0000256" key="2">
    <source>
        <dbReference type="ARBA" id="ARBA00023295"/>
    </source>
</evidence>
<keyword evidence="8" id="KW-1185">Reference proteome</keyword>
<evidence type="ECO:0000256" key="3">
    <source>
        <dbReference type="RuleBase" id="RU000489"/>
    </source>
</evidence>
<organism evidence="7 8">
    <name type="scientific">Lottia gigantea</name>
    <name type="common">Giant owl limpet</name>
    <dbReference type="NCBI Taxonomy" id="225164"/>
    <lineage>
        <taxon>Eukaryota</taxon>
        <taxon>Metazoa</taxon>
        <taxon>Spiralia</taxon>
        <taxon>Lophotrochozoa</taxon>
        <taxon>Mollusca</taxon>
        <taxon>Gastropoda</taxon>
        <taxon>Patellogastropoda</taxon>
        <taxon>Lottioidea</taxon>
        <taxon>Lottiidae</taxon>
        <taxon>Lottia</taxon>
    </lineage>
</organism>
<dbReference type="InterPro" id="IPR001223">
    <property type="entry name" value="Glyco_hydro18_cat"/>
</dbReference>
<dbReference type="SMART" id="SM00636">
    <property type="entry name" value="Glyco_18"/>
    <property type="match status" value="1"/>
</dbReference>
<dbReference type="SUPFAM" id="SSF54556">
    <property type="entry name" value="Chitinase insertion domain"/>
    <property type="match status" value="1"/>
</dbReference>
<dbReference type="HOGENOM" id="CLU_002833_3_1_1"/>
<accession>V4B104</accession>
<protein>
    <recommendedName>
        <fullName evidence="6">GH18 domain-containing protein</fullName>
    </recommendedName>
</protein>
<feature type="domain" description="GH18" evidence="6">
    <location>
        <begin position="27"/>
        <end position="402"/>
    </location>
</feature>
<dbReference type="PROSITE" id="PS01095">
    <property type="entry name" value="GH18_1"/>
    <property type="match status" value="1"/>
</dbReference>
<dbReference type="PANTHER" id="PTHR11177:SF317">
    <property type="entry name" value="CHITINASE 12-RELATED"/>
    <property type="match status" value="1"/>
</dbReference>
<dbReference type="Gene3D" id="3.20.20.80">
    <property type="entry name" value="Glycosidases"/>
    <property type="match status" value="1"/>
</dbReference>
<evidence type="ECO:0000259" key="6">
    <source>
        <dbReference type="PROSITE" id="PS51910"/>
    </source>
</evidence>
<keyword evidence="1 3" id="KW-0378">Hydrolase</keyword>